<dbReference type="PANTHER" id="PTHR31900:SF30">
    <property type="entry name" value="SUPERFAMILY PROTEIN, PUTATIVE-RELATED"/>
    <property type="match status" value="1"/>
</dbReference>
<dbReference type="InterPro" id="IPR001810">
    <property type="entry name" value="F-box_dom"/>
</dbReference>
<dbReference type="InterPro" id="IPR055411">
    <property type="entry name" value="LRR_FXL15/At3g58940/PEG3-like"/>
</dbReference>
<dbReference type="InterPro" id="IPR050232">
    <property type="entry name" value="FBL13/AtMIF1-like"/>
</dbReference>
<dbReference type="SMART" id="SM00256">
    <property type="entry name" value="FBOX"/>
    <property type="match status" value="2"/>
</dbReference>
<dbReference type="SUPFAM" id="SSF52058">
    <property type="entry name" value="L domain-like"/>
    <property type="match status" value="1"/>
</dbReference>
<dbReference type="SUPFAM" id="SSF81383">
    <property type="entry name" value="F-box domain"/>
    <property type="match status" value="2"/>
</dbReference>
<dbReference type="InParanoid" id="A0A5E4FBV8"/>
<dbReference type="Pfam" id="PF24758">
    <property type="entry name" value="LRR_At5g56370"/>
    <property type="match status" value="1"/>
</dbReference>
<dbReference type="Gene3D" id="1.20.1280.50">
    <property type="match status" value="1"/>
</dbReference>
<dbReference type="Proteomes" id="UP000327085">
    <property type="component" value="Chromosome 6"/>
</dbReference>
<feature type="domain" description="F-box" evidence="1">
    <location>
        <begin position="30"/>
        <end position="82"/>
    </location>
</feature>
<evidence type="ECO:0000259" key="1">
    <source>
        <dbReference type="PROSITE" id="PS50181"/>
    </source>
</evidence>
<reference evidence="3" key="1">
    <citation type="journal article" date="2020" name="Plant J.">
        <title>Transposons played a major role in the diversification between the closely related almond and peach genomes: results from the almond genome sequence.</title>
        <authorList>
            <person name="Alioto T."/>
            <person name="Alexiou K.G."/>
            <person name="Bardil A."/>
            <person name="Barteri F."/>
            <person name="Castanera R."/>
            <person name="Cruz F."/>
            <person name="Dhingra A."/>
            <person name="Duval H."/>
            <person name="Fernandez I Marti A."/>
            <person name="Frias L."/>
            <person name="Galan B."/>
            <person name="Garcia J.L."/>
            <person name="Howad W."/>
            <person name="Gomez-Garrido J."/>
            <person name="Gut M."/>
            <person name="Julca I."/>
            <person name="Morata J."/>
            <person name="Puigdomenech P."/>
            <person name="Ribeca P."/>
            <person name="Rubio Cabetas M.J."/>
            <person name="Vlasova A."/>
            <person name="Wirthensohn M."/>
            <person name="Garcia-Mas J."/>
            <person name="Gabaldon T."/>
            <person name="Casacuberta J.M."/>
            <person name="Arus P."/>
        </authorList>
    </citation>
    <scope>NUCLEOTIDE SEQUENCE [LARGE SCALE GENOMIC DNA]</scope>
    <source>
        <strain evidence="3">cv. Texas</strain>
    </source>
</reference>
<dbReference type="PANTHER" id="PTHR31900">
    <property type="entry name" value="F-BOX/RNI SUPERFAMILY PROTEIN-RELATED"/>
    <property type="match status" value="1"/>
</dbReference>
<dbReference type="InterPro" id="IPR036047">
    <property type="entry name" value="F-box-like_dom_sf"/>
</dbReference>
<protein>
    <submittedName>
        <fullName evidence="2">PREDICTED: F-box/LRR-repeat</fullName>
    </submittedName>
</protein>
<dbReference type="Pfam" id="PF00646">
    <property type="entry name" value="F-box"/>
    <property type="match status" value="2"/>
</dbReference>
<gene>
    <name evidence="2" type="ORF">ALMOND_2B025003</name>
</gene>
<dbReference type="AlphaFoldDB" id="A0A5E4FBV8"/>
<evidence type="ECO:0000313" key="3">
    <source>
        <dbReference type="Proteomes" id="UP000327085"/>
    </source>
</evidence>
<name>A0A5E4FBV8_PRUDU</name>
<dbReference type="EMBL" id="CABIKO010000093">
    <property type="protein sequence ID" value="VVA25417.1"/>
    <property type="molecule type" value="Genomic_DNA"/>
</dbReference>
<organism evidence="2 3">
    <name type="scientific">Prunus dulcis</name>
    <name type="common">Almond</name>
    <name type="synonym">Amygdalus dulcis</name>
    <dbReference type="NCBI Taxonomy" id="3755"/>
    <lineage>
        <taxon>Eukaryota</taxon>
        <taxon>Viridiplantae</taxon>
        <taxon>Streptophyta</taxon>
        <taxon>Embryophyta</taxon>
        <taxon>Tracheophyta</taxon>
        <taxon>Spermatophyta</taxon>
        <taxon>Magnoliopsida</taxon>
        <taxon>eudicotyledons</taxon>
        <taxon>Gunneridae</taxon>
        <taxon>Pentapetalae</taxon>
        <taxon>rosids</taxon>
        <taxon>fabids</taxon>
        <taxon>Rosales</taxon>
        <taxon>Rosaceae</taxon>
        <taxon>Amygdaloideae</taxon>
        <taxon>Amygdaleae</taxon>
        <taxon>Prunus</taxon>
    </lineage>
</organism>
<dbReference type="Gene3D" id="3.80.10.10">
    <property type="entry name" value="Ribonuclease Inhibitor"/>
    <property type="match status" value="2"/>
</dbReference>
<dbReference type="PROSITE" id="PS50181">
    <property type="entry name" value="FBOX"/>
    <property type="match status" value="2"/>
</dbReference>
<dbReference type="Gramene" id="VVA25417">
    <property type="protein sequence ID" value="VVA25417"/>
    <property type="gene ID" value="Prudul26B025003"/>
</dbReference>
<evidence type="ECO:0000313" key="2">
    <source>
        <dbReference type="EMBL" id="VVA25417.1"/>
    </source>
</evidence>
<feature type="domain" description="F-box" evidence="1">
    <location>
        <begin position="444"/>
        <end position="496"/>
    </location>
</feature>
<proteinExistence type="predicted"/>
<sequence length="805" mass="92117">MITVLRRKGKLPAASASCEDQATCSENVTDDRFSNLPDDVAHIILSFLTFKDAARVGAASKRCRQFYLSVPLVDFDAIWRGIKRTHQNKLRMMNSVDRYLFYRGDNRIQRFCISWSFVSSETENEYCDDHSRVITWIHKAVRCNVEELDVRICGLANTFSLPSCVFLSQSLRSLSVNLNTQILETPSLSFSSNILYLELINLKIADERLFKWISCCCKCIKKLQILNIAGVRNISIESSSLEHFRAWISRDLLHLNISGEKLETIDMFLWFEESYPATSSPSLKIFAPNLKNLKWKGTVGNSPNLGEFTSLEKVKLVLAPQVLDFDNVYEVLYSICCAKVLILSEETILGCFKEGSMAAPIFDNLCNLNIHCTRLDDYLVPIVVSLLRGMPNLNTLYIKARSWMLDGKTLQHRPQQQSMGRKRKLLGASASCEAQGNCSESVTSDRFSDLPDEVAHHILFLLTFKDLTRVGAISKRCRQLHLSVPVVDFRSHWHWLGQLENYMRLMTSMERYLLCRGDNRMQRFCMDWNFSLTRRPTQDYFRVITWIHNALRCNVEELDLCISGVPSFSLPPFLPQSLRSLSVRLSMEIFKTPSLSIPSNLRYLKLVLVKIEDERFFKWITCCCKCIKQLELVHIQGIRNITIESSSLEYFHGFIQSDILHVNISGEKLEGIDICLWFHGYPEISSNSLKIFAPNLKNLNWNSSNGRYSPNLGKLMSLEKVQLFLDPRVNELDKVLCSICSAKDLIINERTIKAIFKDGSTAVPILDNICNLTLHFTSLNDDLVPAVASLLKGMPNLNFFVHEDY</sequence>
<accession>A0A5E4FBV8</accession>
<dbReference type="InterPro" id="IPR032675">
    <property type="entry name" value="LRR_dom_sf"/>
</dbReference>